<dbReference type="Proteomes" id="UP000282211">
    <property type="component" value="Unassembled WGS sequence"/>
</dbReference>
<protein>
    <submittedName>
        <fullName evidence="1">Uncharacterized protein</fullName>
    </submittedName>
</protein>
<evidence type="ECO:0000313" key="1">
    <source>
        <dbReference type="EMBL" id="RKQ71347.1"/>
    </source>
</evidence>
<organism evidence="1 2">
    <name type="scientific">Litorimonas taeanensis</name>
    <dbReference type="NCBI Taxonomy" id="568099"/>
    <lineage>
        <taxon>Bacteria</taxon>
        <taxon>Pseudomonadati</taxon>
        <taxon>Pseudomonadota</taxon>
        <taxon>Alphaproteobacteria</taxon>
        <taxon>Maricaulales</taxon>
        <taxon>Robiginitomaculaceae</taxon>
    </lineage>
</organism>
<name>A0A420WK10_9PROT</name>
<evidence type="ECO:0000313" key="2">
    <source>
        <dbReference type="Proteomes" id="UP000282211"/>
    </source>
</evidence>
<dbReference type="InParanoid" id="A0A420WK10"/>
<dbReference type="AlphaFoldDB" id="A0A420WK10"/>
<keyword evidence="2" id="KW-1185">Reference proteome</keyword>
<comment type="caution">
    <text evidence="1">The sequence shown here is derived from an EMBL/GenBank/DDBJ whole genome shotgun (WGS) entry which is preliminary data.</text>
</comment>
<proteinExistence type="predicted"/>
<dbReference type="EMBL" id="RBII01000001">
    <property type="protein sequence ID" value="RKQ71347.1"/>
    <property type="molecule type" value="Genomic_DNA"/>
</dbReference>
<reference evidence="1 2" key="1">
    <citation type="submission" date="2018-10" db="EMBL/GenBank/DDBJ databases">
        <title>Genomic Encyclopedia of Type Strains, Phase IV (KMG-IV): sequencing the most valuable type-strain genomes for metagenomic binning, comparative biology and taxonomic classification.</title>
        <authorList>
            <person name="Goeker M."/>
        </authorList>
    </citation>
    <scope>NUCLEOTIDE SEQUENCE [LARGE SCALE GENOMIC DNA]</scope>
    <source>
        <strain evidence="1 2">DSM 22008</strain>
    </source>
</reference>
<accession>A0A420WK10</accession>
<sequence>MTLSWQSETQLQDMEPHERLHITCLKCSYQWYHDVDEWVGHPCHKYLFVDEIAKLIICPQFGCGCRKFRVAKPFLGDTEAFVGGMP</sequence>
<gene>
    <name evidence="1" type="ORF">DES40_0661</name>
</gene>